<dbReference type="RefSeq" id="WP_114624297.1">
    <property type="nucleotide sequence ID" value="NZ_QQNA01000104.1"/>
</dbReference>
<dbReference type="OrthoDB" id="4535652at2"/>
<gene>
    <name evidence="2" type="ORF">DVH02_14875</name>
</gene>
<reference evidence="2 3" key="1">
    <citation type="submission" date="2018-07" db="EMBL/GenBank/DDBJ databases">
        <title>Streptomyces species from bats.</title>
        <authorList>
            <person name="Dunlap C."/>
        </authorList>
    </citation>
    <scope>NUCLEOTIDE SEQUENCE [LARGE SCALE GENOMIC DNA]</scope>
    <source>
        <strain evidence="2 3">AC230</strain>
    </source>
</reference>
<evidence type="ECO:0008006" key="4">
    <source>
        <dbReference type="Google" id="ProtNLM"/>
    </source>
</evidence>
<keyword evidence="3" id="KW-1185">Reference proteome</keyword>
<dbReference type="Gene3D" id="3.40.50.1820">
    <property type="entry name" value="alpha/beta hydrolase"/>
    <property type="match status" value="1"/>
</dbReference>
<accession>A0A370BCD9</accession>
<feature type="region of interest" description="Disordered" evidence="1">
    <location>
        <begin position="259"/>
        <end position="298"/>
    </location>
</feature>
<sequence>MLLSDGFETGPSSLDGLWEGLERRDFAFVSELRRTGRDLVLIGYENRSASILDNAEVATRAVLRAIAERLGNAPLLVGGFSMGGLVTRYALAKREHENVDHQTAVYLSFDTPHRGAWVPIGLQALAHFLTATPALSRQINSPAARQLLWRHISTVEGAPAEDPLRTEFLDALRNVGSWPRRPRLLGVANGTGDGLGNGVPPGVEALQVTSGWFAGTTLWTQSSGTARQVAATGGAVARGAAEEDGVDRWAARHRRCAGRDAGVVRDRGGQPEADREDRGGASECELRSPGQRGGDRGS</sequence>
<evidence type="ECO:0000256" key="1">
    <source>
        <dbReference type="SAM" id="MobiDB-lite"/>
    </source>
</evidence>
<evidence type="ECO:0000313" key="2">
    <source>
        <dbReference type="EMBL" id="RDG37366.1"/>
    </source>
</evidence>
<protein>
    <recommendedName>
        <fullName evidence="4">DUF676 domain-containing protein</fullName>
    </recommendedName>
</protein>
<dbReference type="InterPro" id="IPR029058">
    <property type="entry name" value="AB_hydrolase_fold"/>
</dbReference>
<evidence type="ECO:0000313" key="3">
    <source>
        <dbReference type="Proteomes" id="UP000253741"/>
    </source>
</evidence>
<dbReference type="AlphaFoldDB" id="A0A370BCD9"/>
<name>A0A370BCD9_9ACTN</name>
<feature type="compositionally biased region" description="Basic and acidic residues" evidence="1">
    <location>
        <begin position="262"/>
        <end position="286"/>
    </location>
</feature>
<dbReference type="Proteomes" id="UP000253741">
    <property type="component" value="Unassembled WGS sequence"/>
</dbReference>
<dbReference type="EMBL" id="QQNA01000104">
    <property type="protein sequence ID" value="RDG37366.1"/>
    <property type="molecule type" value="Genomic_DNA"/>
</dbReference>
<organism evidence="2 3">
    <name type="scientific">Streptomyces corynorhini</name>
    <dbReference type="NCBI Taxonomy" id="2282652"/>
    <lineage>
        <taxon>Bacteria</taxon>
        <taxon>Bacillati</taxon>
        <taxon>Actinomycetota</taxon>
        <taxon>Actinomycetes</taxon>
        <taxon>Kitasatosporales</taxon>
        <taxon>Streptomycetaceae</taxon>
        <taxon>Streptomyces</taxon>
    </lineage>
</organism>
<proteinExistence type="predicted"/>
<comment type="caution">
    <text evidence="2">The sequence shown here is derived from an EMBL/GenBank/DDBJ whole genome shotgun (WGS) entry which is preliminary data.</text>
</comment>
<dbReference type="SUPFAM" id="SSF53474">
    <property type="entry name" value="alpha/beta-Hydrolases"/>
    <property type="match status" value="1"/>
</dbReference>